<comment type="similarity">
    <text evidence="1 4">Belongs to the glycerate kinase type-1 family.</text>
</comment>
<evidence type="ECO:0000313" key="6">
    <source>
        <dbReference type="Proteomes" id="UP001651880"/>
    </source>
</evidence>
<dbReference type="EMBL" id="JAJEKE010000010">
    <property type="protein sequence ID" value="MCQ1530235.1"/>
    <property type="molecule type" value="Genomic_DNA"/>
</dbReference>
<dbReference type="InterPro" id="IPR018197">
    <property type="entry name" value="Glycerate_kinase_RE-like"/>
</dbReference>
<dbReference type="RefSeq" id="WP_255227754.1">
    <property type="nucleotide sequence ID" value="NZ_JAJEKE010000010.1"/>
</dbReference>
<sequence length="376" mass="39327">MKIVIASDSYKGSLNSGEVAGAIEKGIKNVMEAEIVKMIIADGGEGTVDALVDARGGSYGHMVVSDPLGRSINAKYGVIGDAAVIEMAAASGITLLKEEERNPLITTTFGTGQLIKGALDSGCRRIYIGIGGSATNDGGLGMAQALGVSFTDKAGNELGSGGGELSKLYDIDIKNLDPRIKNTEIIIISDVTNPLCGEKGASNVYGPQKGADKEMIKTLDNNLLHYADVIKERLHKDILNIPGSGAAGGLGAGLIAMLNAKLCRGIETVLDLIGIDGHLKGSDLVITGEGKIDGQSIFGKVPVGVGKRAMKYNVPVIAIVGSVGEDYEKVYEHGINAVIDIVNRPMKLSEAVENASYLIEKAAENAMRIYSINRRA</sequence>
<evidence type="ECO:0000256" key="2">
    <source>
        <dbReference type="ARBA" id="ARBA00022679"/>
    </source>
</evidence>
<keyword evidence="3 4" id="KW-0418">Kinase</keyword>
<gene>
    <name evidence="5" type="ORF">LJD61_11830</name>
</gene>
<dbReference type="Proteomes" id="UP001651880">
    <property type="component" value="Unassembled WGS sequence"/>
</dbReference>
<dbReference type="Gene3D" id="3.90.1510.10">
    <property type="entry name" value="Glycerate kinase, domain 2"/>
    <property type="match status" value="1"/>
</dbReference>
<keyword evidence="2 4" id="KW-0808">Transferase</keyword>
<proteinExistence type="inferred from homology"/>
<dbReference type="PANTHER" id="PTHR21599">
    <property type="entry name" value="GLYCERATE KINASE"/>
    <property type="match status" value="1"/>
</dbReference>
<organism evidence="5 6">
    <name type="scientific">Lutispora saccharofermentans</name>
    <dbReference type="NCBI Taxonomy" id="3024236"/>
    <lineage>
        <taxon>Bacteria</taxon>
        <taxon>Bacillati</taxon>
        <taxon>Bacillota</taxon>
        <taxon>Clostridia</taxon>
        <taxon>Lutisporales</taxon>
        <taxon>Lutisporaceae</taxon>
        <taxon>Lutispora</taxon>
    </lineage>
</organism>
<dbReference type="PIRSF" id="PIRSF006078">
    <property type="entry name" value="GlxK"/>
    <property type="match status" value="1"/>
</dbReference>
<dbReference type="NCBIfam" id="TIGR00045">
    <property type="entry name" value="glycerate kinase"/>
    <property type="match status" value="1"/>
</dbReference>
<dbReference type="SUPFAM" id="SSF110738">
    <property type="entry name" value="Glycerate kinase I"/>
    <property type="match status" value="1"/>
</dbReference>
<keyword evidence="6" id="KW-1185">Reference proteome</keyword>
<dbReference type="InterPro" id="IPR036129">
    <property type="entry name" value="Glycerate_kinase_sf"/>
</dbReference>
<dbReference type="PANTHER" id="PTHR21599:SF0">
    <property type="entry name" value="GLYCERATE KINASE"/>
    <property type="match status" value="1"/>
</dbReference>
<accession>A0ABT1NG22</accession>
<dbReference type="InterPro" id="IPR018193">
    <property type="entry name" value="Glyc_kinase_flavodox-like_fold"/>
</dbReference>
<evidence type="ECO:0000256" key="3">
    <source>
        <dbReference type="ARBA" id="ARBA00022777"/>
    </source>
</evidence>
<name>A0ABT1NG22_9FIRM</name>
<evidence type="ECO:0000313" key="5">
    <source>
        <dbReference type="EMBL" id="MCQ1530235.1"/>
    </source>
</evidence>
<reference evidence="5 6" key="1">
    <citation type="submission" date="2021-10" db="EMBL/GenBank/DDBJ databases">
        <title>Lutispora strain m25 sp. nov., a thermophilic, non-spore-forming bacterium isolated from a lab-scale methanogenic bioreactor digesting anaerobic sludge.</title>
        <authorList>
            <person name="El Houari A."/>
            <person name="Mcdonald J."/>
        </authorList>
    </citation>
    <scope>NUCLEOTIDE SEQUENCE [LARGE SCALE GENOMIC DNA]</scope>
    <source>
        <strain evidence="6">m25</strain>
    </source>
</reference>
<comment type="caution">
    <text evidence="5">The sequence shown here is derived from an EMBL/GenBank/DDBJ whole genome shotgun (WGS) entry which is preliminary data.</text>
</comment>
<dbReference type="GO" id="GO:0016301">
    <property type="term" value="F:kinase activity"/>
    <property type="evidence" value="ECO:0007669"/>
    <property type="project" value="UniProtKB-KW"/>
</dbReference>
<evidence type="ECO:0000256" key="4">
    <source>
        <dbReference type="PIRNR" id="PIRNR006078"/>
    </source>
</evidence>
<protein>
    <submittedName>
        <fullName evidence="5">Glycerate kinase</fullName>
    </submittedName>
</protein>
<dbReference type="Gene3D" id="3.40.50.10350">
    <property type="entry name" value="Glycerate kinase, domain 1"/>
    <property type="match status" value="1"/>
</dbReference>
<dbReference type="Pfam" id="PF02595">
    <property type="entry name" value="Gly_kinase"/>
    <property type="match status" value="1"/>
</dbReference>
<dbReference type="InterPro" id="IPR004381">
    <property type="entry name" value="Glycerate_kinase"/>
</dbReference>
<evidence type="ECO:0000256" key="1">
    <source>
        <dbReference type="ARBA" id="ARBA00006284"/>
    </source>
</evidence>